<feature type="domain" description="Trimeric autotransporter adhesin YadA-like head" evidence="12">
    <location>
        <begin position="213"/>
        <end position="239"/>
    </location>
</feature>
<dbReference type="GO" id="GO:0009986">
    <property type="term" value="C:cell surface"/>
    <property type="evidence" value="ECO:0007669"/>
    <property type="project" value="UniProtKB-SubCell"/>
</dbReference>
<keyword evidence="7" id="KW-0732">Signal</keyword>
<comment type="similarity">
    <text evidence="3">Belongs to the autotransporter-2 (AT-2) (TC 1.B.40) family.</text>
</comment>
<feature type="domain" description="Trimeric autotransporter adhesin YadA-like stalk" evidence="13">
    <location>
        <begin position="706"/>
        <end position="749"/>
    </location>
</feature>
<dbReference type="SUPFAM" id="SSF101967">
    <property type="entry name" value="Adhesin YadA, collagen-binding domain"/>
    <property type="match status" value="10"/>
</dbReference>
<reference evidence="15" key="1">
    <citation type="journal article" date="2018" name="Genome Biol.">
        <title>SKESA: strategic k-mer extension for scrupulous assemblies.</title>
        <authorList>
            <person name="Souvorov A."/>
            <person name="Agarwala R."/>
            <person name="Lipman D.J."/>
        </authorList>
    </citation>
    <scope>NUCLEOTIDE SEQUENCE</scope>
    <source>
        <strain evidence="15">12-5143</strain>
    </source>
</reference>
<feature type="domain" description="Trimeric autotransporter adhesin YadA-like stalk" evidence="13">
    <location>
        <begin position="334"/>
        <end position="378"/>
    </location>
</feature>
<evidence type="ECO:0000256" key="6">
    <source>
        <dbReference type="ARBA" id="ARBA00022692"/>
    </source>
</evidence>
<feature type="domain" description="Trimeric autotransporter adhesin YadA-like C-terminal membrane anchor" evidence="11">
    <location>
        <begin position="1307"/>
        <end position="1367"/>
    </location>
</feature>
<keyword evidence="6" id="KW-0812">Transmembrane</keyword>
<evidence type="ECO:0000259" key="13">
    <source>
        <dbReference type="Pfam" id="PF05662"/>
    </source>
</evidence>
<keyword evidence="5" id="KW-1134">Transmembrane beta strand</keyword>
<name>A0A731RB98_SALER</name>
<evidence type="ECO:0000259" key="11">
    <source>
        <dbReference type="Pfam" id="PF03895"/>
    </source>
</evidence>
<keyword evidence="8" id="KW-0653">Protein transport</keyword>
<comment type="subcellular location">
    <subcellularLocation>
        <location evidence="2">Cell outer membrane</location>
    </subcellularLocation>
    <subcellularLocation>
        <location evidence="1">Cell surface</location>
    </subcellularLocation>
</comment>
<dbReference type="GO" id="GO:0015031">
    <property type="term" value="P:protein transport"/>
    <property type="evidence" value="ECO:0007669"/>
    <property type="project" value="UniProtKB-KW"/>
</dbReference>
<feature type="domain" description="Trimeric autotransporter adhesin YadA-like stalk" evidence="13">
    <location>
        <begin position="439"/>
        <end position="483"/>
    </location>
</feature>
<evidence type="ECO:0000256" key="1">
    <source>
        <dbReference type="ARBA" id="ARBA00004241"/>
    </source>
</evidence>
<dbReference type="CDD" id="cd12820">
    <property type="entry name" value="LbR_YadA-like"/>
    <property type="match status" value="1"/>
</dbReference>
<feature type="domain" description="Trimeric autotransporter adhesin YadA-like head" evidence="12">
    <location>
        <begin position="849"/>
        <end position="875"/>
    </location>
</feature>
<evidence type="ECO:0000256" key="3">
    <source>
        <dbReference type="ARBA" id="ARBA00005848"/>
    </source>
</evidence>
<dbReference type="Pfam" id="PF05662">
    <property type="entry name" value="YadA_stalk"/>
    <property type="match status" value="11"/>
</dbReference>
<gene>
    <name evidence="15" type="ORF">G4D29_003755</name>
</gene>
<evidence type="ECO:0000256" key="2">
    <source>
        <dbReference type="ARBA" id="ARBA00004442"/>
    </source>
</evidence>
<feature type="domain" description="Trimeric autotransporter adhesin YadA-like head" evidence="12">
    <location>
        <begin position="155"/>
        <end position="179"/>
    </location>
</feature>
<evidence type="ECO:0000256" key="5">
    <source>
        <dbReference type="ARBA" id="ARBA00022452"/>
    </source>
</evidence>
<dbReference type="InterPro" id="IPR024973">
    <property type="entry name" value="ESPR"/>
</dbReference>
<feature type="domain" description="Trimeric autotransporter adhesin YadA-like stalk" evidence="13">
    <location>
        <begin position="615"/>
        <end position="659"/>
    </location>
</feature>
<dbReference type="Gene3D" id="2.150.10.10">
    <property type="entry name" value="Serralysin-like metalloprotease, C-terminal"/>
    <property type="match status" value="3"/>
</dbReference>
<evidence type="ECO:0000259" key="14">
    <source>
        <dbReference type="Pfam" id="PF13018"/>
    </source>
</evidence>
<evidence type="ECO:0008006" key="16">
    <source>
        <dbReference type="Google" id="ProtNLM"/>
    </source>
</evidence>
<dbReference type="InterPro" id="IPR011049">
    <property type="entry name" value="Serralysin-like_metalloprot_C"/>
</dbReference>
<evidence type="ECO:0000256" key="10">
    <source>
        <dbReference type="ARBA" id="ARBA00023237"/>
    </source>
</evidence>
<dbReference type="Pfam" id="PF05658">
    <property type="entry name" value="YadA_head"/>
    <property type="match status" value="9"/>
</dbReference>
<feature type="domain" description="Trimeric autotransporter adhesin YadA-like stalk" evidence="13">
    <location>
        <begin position="777"/>
        <end position="818"/>
    </location>
</feature>
<dbReference type="InterPro" id="IPR008635">
    <property type="entry name" value="Coiled_stalk_dom"/>
</dbReference>
<dbReference type="Pfam" id="PF13018">
    <property type="entry name" value="ESPR"/>
    <property type="match status" value="1"/>
</dbReference>
<keyword evidence="4" id="KW-0813">Transport</keyword>
<feature type="domain" description="Trimeric autotransporter adhesin YadA-like stalk" evidence="13">
    <location>
        <begin position="257"/>
        <end position="300"/>
    </location>
</feature>
<dbReference type="GO" id="GO:0009279">
    <property type="term" value="C:cell outer membrane"/>
    <property type="evidence" value="ECO:0007669"/>
    <property type="project" value="UniProtKB-SubCell"/>
</dbReference>
<evidence type="ECO:0000256" key="8">
    <source>
        <dbReference type="ARBA" id="ARBA00022927"/>
    </source>
</evidence>
<evidence type="ECO:0000256" key="9">
    <source>
        <dbReference type="ARBA" id="ARBA00023136"/>
    </source>
</evidence>
<evidence type="ECO:0000256" key="4">
    <source>
        <dbReference type="ARBA" id="ARBA00022448"/>
    </source>
</evidence>
<evidence type="ECO:0000259" key="12">
    <source>
        <dbReference type="Pfam" id="PF05658"/>
    </source>
</evidence>
<feature type="domain" description="Trimeric autotransporter adhesin YadA-like head" evidence="12">
    <location>
        <begin position="1143"/>
        <end position="1160"/>
    </location>
</feature>
<dbReference type="Gene3D" id="3.30.1300.30">
    <property type="entry name" value="GSPII I/J protein-like"/>
    <property type="match status" value="1"/>
</dbReference>
<evidence type="ECO:0000313" key="15">
    <source>
        <dbReference type="EMBL" id="HAE4643004.1"/>
    </source>
</evidence>
<dbReference type="Gene3D" id="6.10.250.2040">
    <property type="match status" value="1"/>
</dbReference>
<reference evidence="15" key="2">
    <citation type="submission" date="2018-07" db="EMBL/GenBank/DDBJ databases">
        <authorList>
            <consortium name="NCBI Pathogen Detection Project"/>
        </authorList>
    </citation>
    <scope>NUCLEOTIDE SEQUENCE</scope>
    <source>
        <strain evidence="15">12-5143</strain>
    </source>
</reference>
<feature type="domain" description="Trimeric autotransporter adhesin YadA-like head" evidence="12">
    <location>
        <begin position="101"/>
        <end position="123"/>
    </location>
</feature>
<dbReference type="SUPFAM" id="SSF54523">
    <property type="entry name" value="Pili subunits"/>
    <property type="match status" value="1"/>
</dbReference>
<proteinExistence type="inferred from homology"/>
<dbReference type="Gene3D" id="1.20.5.2280">
    <property type="match status" value="1"/>
</dbReference>
<comment type="caution">
    <text evidence="15">The sequence shown here is derived from an EMBL/GenBank/DDBJ whole genome shotgun (WGS) entry which is preliminary data.</text>
</comment>
<dbReference type="Gene3D" id="2.60.40.4050">
    <property type="match status" value="2"/>
</dbReference>
<keyword evidence="9" id="KW-0472">Membrane</keyword>
<feature type="domain" description="Trimeric autotransporter adhesin YadA-like head" evidence="12">
    <location>
        <begin position="183"/>
        <end position="209"/>
    </location>
</feature>
<dbReference type="Pfam" id="PF03895">
    <property type="entry name" value="YadA_anchor"/>
    <property type="match status" value="1"/>
</dbReference>
<feature type="domain" description="Trimeric autotransporter adhesin YadA-like head" evidence="12">
    <location>
        <begin position="125"/>
        <end position="153"/>
    </location>
</feature>
<feature type="domain" description="Trimeric autotransporter adhesin YadA-like stalk" evidence="13">
    <location>
        <begin position="935"/>
        <end position="974"/>
    </location>
</feature>
<feature type="domain" description="Trimeric autotransporter adhesin YadA-like stalk" evidence="13">
    <location>
        <begin position="1245"/>
        <end position="1282"/>
    </location>
</feature>
<dbReference type="InterPro" id="IPR045584">
    <property type="entry name" value="Pilin-like"/>
</dbReference>
<dbReference type="Gene3D" id="1.20.5.170">
    <property type="match status" value="8"/>
</dbReference>
<protein>
    <recommendedName>
        <fullName evidence="16">Autotransporter adhesin SadA</fullName>
    </recommendedName>
</protein>
<keyword evidence="10" id="KW-0998">Cell outer membrane</keyword>
<feature type="domain" description="Trimeric autotransporter adhesin YadA-like stalk" evidence="13">
    <location>
        <begin position="1071"/>
        <end position="1110"/>
    </location>
</feature>
<feature type="domain" description="Trimeric autotransporter adhesin YadA-like head" evidence="12">
    <location>
        <begin position="1162"/>
        <end position="1187"/>
    </location>
</feature>
<evidence type="ECO:0000256" key="7">
    <source>
        <dbReference type="ARBA" id="ARBA00022729"/>
    </source>
</evidence>
<dbReference type="InterPro" id="IPR008640">
    <property type="entry name" value="Adhesin_Head_dom"/>
</dbReference>
<dbReference type="Gene3D" id="4.10.80.270">
    <property type="match status" value="6"/>
</dbReference>
<sequence>MNRIFKVLWNAATGTFIVTSETAKSRGKKSSRRKLAISALIGLSSVIVSADALANAGNDTGKGIGTDNGWIAIGEGAEASSVITTKEKVTDNPSKGYVAGSSIAIGYYSMATGDSSTALGGYSLAESIGSIALGSGAHTTSTAKYATAVGTNSFASNLYAIAVGTNSNASGKNSIALGRDTDASGERSLTIGLSANAKSTDSMAFGYNTSVTADATNSIALGSGAVTSAENSVAIGSNSTATETNVVSVGSDVLKRKIVNVGNGIVSETSTDAVNGSQLFSTNENVSQNTMDIAANTTNISNLSNSVTTLTDDALLWDATSGTFSASRNGNTSKITNLTAGTLAADSTDAVNGSQLFDTNEKVDQNTADITANTDSINQNTTDIAANTTSINQNTTDIAANTTNINNLSDSVTTLTDDALLWDATSGTFSASRNGNASKITNLTAGTLAADSTDAVNGSQLFDTNEKVDQNTAGITANTDSINQNTTDIAANTTSINQNTTDIAANTTNINNLSDSVTTLTDDALLWDAASGAFSASRNGSASKIINVAAGNLSEDSTDAVNGSQLYETNQKVDQNTSDIADINTTITNLSTDALSWDEATNSFSASHGSSTANKITNVAAGELSESSTDAVNGSQLFETNEKVAQNTTDIAANTTNITQNSTAIENLNTSVSDINTSITGLTDNALLWDEDIGAFSANHGGSISKITNVAAGELSEDSSDAINGAQLYETNQKVDQNTTAIADINTSITNLGTDALSWDNEEGAFSASHGANGTNKITNVAAGEIASDSTDAVNGSQLYETNLLISQYNESISQITGDTSETYIAENGSGVKYIRTNDGGLEGLDAYATGNGATAVGYNAVASGASSLALGENSSSSIEGSIALGSGSTSNRAITTGTRATSVTSDGVVIGYDTTDRELLGALSLGTDGESYRQITNVADGSEAQDAVTVRQLQNAIAAVSTTPTQYFHANSDEEDSLAVGENAIAVGAKTIVNGDLGVGIGYGAVVEQSAFNGIAIGSSAQVKHANSIALGSNSQTTVGAQSSYTAYNMDTPQTSVGEVSVGSGDGQRQITNVAAGSADTDAVNVGQLKVTDSRVAANTESINNLNTQVGNLDTRVTNIENSVGDIVTTGSTKYFKTSSTGADANAQGADSIAIGSGSIAAAENSVALGTNSVADEANTVSVGSSTQQRRITNVAAGVNNTDAVNVAQLKASESGSVRYETNTDGSVNYSVLNLGDGSGGTTRIGNVSAAVNDTDAVNYAQLKRSVEEANTYTDQKMGEMNSKIKGVENKMSGGIASAMAMAGLPQAYAPGANMTSIAGGTFNGESAIAIGVSMVSESGGWVYKLQGTSNSQGDYSAAIGAGFQW</sequence>
<accession>A0A731RB98</accession>
<organism evidence="15">
    <name type="scientific">Salmonella enterica subsp. salamae serovar 42:r:-</name>
    <dbReference type="NCBI Taxonomy" id="2500152"/>
    <lineage>
        <taxon>Bacteria</taxon>
        <taxon>Pseudomonadati</taxon>
        <taxon>Pseudomonadota</taxon>
        <taxon>Gammaproteobacteria</taxon>
        <taxon>Enterobacterales</taxon>
        <taxon>Enterobacteriaceae</taxon>
        <taxon>Salmonella</taxon>
    </lineage>
</organism>
<dbReference type="InterPro" id="IPR005594">
    <property type="entry name" value="YadA_C"/>
</dbReference>
<feature type="domain" description="Trimeric autotransporter adhesin YadA-like head" evidence="12">
    <location>
        <begin position="1012"/>
        <end position="1036"/>
    </location>
</feature>
<feature type="domain" description="ESPR" evidence="14">
    <location>
        <begin position="1"/>
        <end position="48"/>
    </location>
</feature>
<feature type="domain" description="Trimeric autotransporter adhesin YadA-like stalk" evidence="13">
    <location>
        <begin position="544"/>
        <end position="586"/>
    </location>
</feature>
<dbReference type="EMBL" id="DAARZY010000059">
    <property type="protein sequence ID" value="HAE4643004.1"/>
    <property type="molecule type" value="Genomic_DNA"/>
</dbReference>
<feature type="domain" description="Trimeric autotransporter adhesin YadA-like stalk" evidence="13">
    <location>
        <begin position="1192"/>
        <end position="1231"/>
    </location>
</feature>